<gene>
    <name evidence="6" type="ORF">FGO68_gene14436</name>
</gene>
<accession>A0A8J8NND8</accession>
<proteinExistence type="predicted"/>
<dbReference type="PANTHER" id="PTHR15710">
    <property type="entry name" value="E3 UBIQUITIN-PROTEIN LIGASE PRAJA"/>
    <property type="match status" value="1"/>
</dbReference>
<feature type="domain" description="RING-type" evidence="5">
    <location>
        <begin position="86"/>
        <end position="127"/>
    </location>
</feature>
<dbReference type="AlphaFoldDB" id="A0A8J8NND8"/>
<reference evidence="6" key="1">
    <citation type="submission" date="2019-06" db="EMBL/GenBank/DDBJ databases">
        <authorList>
            <person name="Zheng W."/>
        </authorList>
    </citation>
    <scope>NUCLEOTIDE SEQUENCE</scope>
    <source>
        <strain evidence="6">QDHG01</strain>
    </source>
</reference>
<evidence type="ECO:0000259" key="5">
    <source>
        <dbReference type="PROSITE" id="PS50089"/>
    </source>
</evidence>
<dbReference type="SUPFAM" id="SSF57850">
    <property type="entry name" value="RING/U-box"/>
    <property type="match status" value="1"/>
</dbReference>
<evidence type="ECO:0000313" key="6">
    <source>
        <dbReference type="EMBL" id="TNV77306.1"/>
    </source>
</evidence>
<dbReference type="EMBL" id="RRYP01012147">
    <property type="protein sequence ID" value="TNV77306.1"/>
    <property type="molecule type" value="Genomic_DNA"/>
</dbReference>
<dbReference type="Gene3D" id="3.30.40.10">
    <property type="entry name" value="Zinc/RING finger domain, C3HC4 (zinc finger)"/>
    <property type="match status" value="1"/>
</dbReference>
<dbReference type="Proteomes" id="UP000785679">
    <property type="component" value="Unassembled WGS sequence"/>
</dbReference>
<evidence type="ECO:0000313" key="7">
    <source>
        <dbReference type="Proteomes" id="UP000785679"/>
    </source>
</evidence>
<sequence length="131" mass="15210">MKKKARAERLRLEGLELGNVEGIALTEQLEQSNAENESPLEFIMKDIQTYYLAKELGSEGDIRFMRTKHYPLCKIDEKQDGKDTTCPICCEEMANHAVQLPCDKRHLYHKECIQLWLTKNRLCPLCKVQVI</sequence>
<keyword evidence="1" id="KW-0479">Metal-binding</keyword>
<dbReference type="PROSITE" id="PS50089">
    <property type="entry name" value="ZF_RING_2"/>
    <property type="match status" value="1"/>
</dbReference>
<evidence type="ECO:0000256" key="2">
    <source>
        <dbReference type="ARBA" id="ARBA00022771"/>
    </source>
</evidence>
<dbReference type="InterPro" id="IPR001841">
    <property type="entry name" value="Znf_RING"/>
</dbReference>
<organism evidence="6 7">
    <name type="scientific">Halteria grandinella</name>
    <dbReference type="NCBI Taxonomy" id="5974"/>
    <lineage>
        <taxon>Eukaryota</taxon>
        <taxon>Sar</taxon>
        <taxon>Alveolata</taxon>
        <taxon>Ciliophora</taxon>
        <taxon>Intramacronucleata</taxon>
        <taxon>Spirotrichea</taxon>
        <taxon>Stichotrichia</taxon>
        <taxon>Sporadotrichida</taxon>
        <taxon>Halteriidae</taxon>
        <taxon>Halteria</taxon>
    </lineage>
</organism>
<dbReference type="GO" id="GO:0008270">
    <property type="term" value="F:zinc ion binding"/>
    <property type="evidence" value="ECO:0007669"/>
    <property type="project" value="UniProtKB-KW"/>
</dbReference>
<evidence type="ECO:0000256" key="3">
    <source>
        <dbReference type="ARBA" id="ARBA00022833"/>
    </source>
</evidence>
<protein>
    <recommendedName>
        <fullName evidence="5">RING-type domain-containing protein</fullName>
    </recommendedName>
</protein>
<dbReference type="Pfam" id="PF13639">
    <property type="entry name" value="zf-RING_2"/>
    <property type="match status" value="1"/>
</dbReference>
<evidence type="ECO:0000256" key="1">
    <source>
        <dbReference type="ARBA" id="ARBA00022723"/>
    </source>
</evidence>
<comment type="caution">
    <text evidence="6">The sequence shown here is derived from an EMBL/GenBank/DDBJ whole genome shotgun (WGS) entry which is preliminary data.</text>
</comment>
<dbReference type="SMART" id="SM00184">
    <property type="entry name" value="RING"/>
    <property type="match status" value="1"/>
</dbReference>
<keyword evidence="2 4" id="KW-0863">Zinc-finger</keyword>
<name>A0A8J8NND8_HALGN</name>
<evidence type="ECO:0000256" key="4">
    <source>
        <dbReference type="PROSITE-ProRule" id="PRU00175"/>
    </source>
</evidence>
<keyword evidence="3" id="KW-0862">Zinc</keyword>
<dbReference type="InterPro" id="IPR013083">
    <property type="entry name" value="Znf_RING/FYVE/PHD"/>
</dbReference>
<dbReference type="OrthoDB" id="421575at2759"/>
<keyword evidence="7" id="KW-1185">Reference proteome</keyword>